<dbReference type="PANTHER" id="PTHR33695:SF1">
    <property type="entry name" value="LIPOPROTEIN SIGNAL PEPTIDASE"/>
    <property type="match status" value="1"/>
</dbReference>
<evidence type="ECO:0000313" key="10">
    <source>
        <dbReference type="EMBL" id="MFD0891758.1"/>
    </source>
</evidence>
<dbReference type="PANTHER" id="PTHR33695">
    <property type="entry name" value="LIPOPROTEIN SIGNAL PEPTIDASE"/>
    <property type="match status" value="1"/>
</dbReference>
<keyword evidence="7 9" id="KW-1133">Transmembrane helix</keyword>
<keyword evidence="8 9" id="KW-0472">Membrane</keyword>
<proteinExistence type="inferred from homology"/>
<name>A0ABW3EA31_9ACTN</name>
<accession>A0ABW3EA31</accession>
<feature type="transmembrane region" description="Helical" evidence="9">
    <location>
        <begin position="60"/>
        <end position="85"/>
    </location>
</feature>
<sequence length="105" mass="11138">MMRSERGSRRLYGVMLTLAAVVVLLDQLTKLWAVSALSETERVPVIPPLIHFRLLHNPGAAFSLGTGVTWVFTLVAAGAVGGILYTARRLASPGWAIVLGALLGG</sequence>
<evidence type="ECO:0000256" key="9">
    <source>
        <dbReference type="SAM" id="Phobius"/>
    </source>
</evidence>
<keyword evidence="6" id="KW-0378">Hydrolase</keyword>
<comment type="caution">
    <text evidence="10">The sequence shown here is derived from an EMBL/GenBank/DDBJ whole genome shotgun (WGS) entry which is preliminary data.</text>
</comment>
<keyword evidence="2" id="KW-1003">Cell membrane</keyword>
<protein>
    <submittedName>
        <fullName evidence="10">Signal peptidase II</fullName>
    </submittedName>
</protein>
<gene>
    <name evidence="10" type="ORF">ACFQ08_45015</name>
</gene>
<evidence type="ECO:0000256" key="2">
    <source>
        <dbReference type="ARBA" id="ARBA00022475"/>
    </source>
</evidence>
<dbReference type="Pfam" id="PF01252">
    <property type="entry name" value="Peptidase_A8"/>
    <property type="match status" value="1"/>
</dbReference>
<feature type="non-terminal residue" evidence="10">
    <location>
        <position position="105"/>
    </location>
</feature>
<evidence type="ECO:0000256" key="5">
    <source>
        <dbReference type="ARBA" id="ARBA00022750"/>
    </source>
</evidence>
<dbReference type="InterPro" id="IPR001872">
    <property type="entry name" value="Peptidase_A8"/>
</dbReference>
<evidence type="ECO:0000256" key="3">
    <source>
        <dbReference type="ARBA" id="ARBA00022670"/>
    </source>
</evidence>
<reference evidence="11" key="1">
    <citation type="journal article" date="2019" name="Int. J. Syst. Evol. Microbiol.">
        <title>The Global Catalogue of Microorganisms (GCM) 10K type strain sequencing project: providing services to taxonomists for standard genome sequencing and annotation.</title>
        <authorList>
            <consortium name="The Broad Institute Genomics Platform"/>
            <consortium name="The Broad Institute Genome Sequencing Center for Infectious Disease"/>
            <person name="Wu L."/>
            <person name="Ma J."/>
        </authorList>
    </citation>
    <scope>NUCLEOTIDE SEQUENCE [LARGE SCALE GENOMIC DNA]</scope>
    <source>
        <strain evidence="11">CCUG 62974</strain>
    </source>
</reference>
<evidence type="ECO:0000256" key="8">
    <source>
        <dbReference type="ARBA" id="ARBA00023136"/>
    </source>
</evidence>
<evidence type="ECO:0000256" key="4">
    <source>
        <dbReference type="ARBA" id="ARBA00022692"/>
    </source>
</evidence>
<keyword evidence="4 9" id="KW-0812">Transmembrane</keyword>
<evidence type="ECO:0000256" key="7">
    <source>
        <dbReference type="ARBA" id="ARBA00022989"/>
    </source>
</evidence>
<keyword evidence="11" id="KW-1185">Reference proteome</keyword>
<organism evidence="10 11">
    <name type="scientific">Streptosporangium algeriense</name>
    <dbReference type="NCBI Taxonomy" id="1682748"/>
    <lineage>
        <taxon>Bacteria</taxon>
        <taxon>Bacillati</taxon>
        <taxon>Actinomycetota</taxon>
        <taxon>Actinomycetes</taxon>
        <taxon>Streptosporangiales</taxon>
        <taxon>Streptosporangiaceae</taxon>
        <taxon>Streptosporangium</taxon>
    </lineage>
</organism>
<keyword evidence="5" id="KW-0064">Aspartyl protease</keyword>
<dbReference type="Proteomes" id="UP001597024">
    <property type="component" value="Unassembled WGS sequence"/>
</dbReference>
<evidence type="ECO:0000256" key="6">
    <source>
        <dbReference type="ARBA" id="ARBA00022801"/>
    </source>
</evidence>
<comment type="similarity">
    <text evidence="1">Belongs to the peptidase A8 family.</text>
</comment>
<evidence type="ECO:0000313" key="11">
    <source>
        <dbReference type="Proteomes" id="UP001597024"/>
    </source>
</evidence>
<keyword evidence="3" id="KW-0645">Protease</keyword>
<dbReference type="EMBL" id="JBHTHX010003454">
    <property type="protein sequence ID" value="MFD0891758.1"/>
    <property type="molecule type" value="Genomic_DNA"/>
</dbReference>
<evidence type="ECO:0000256" key="1">
    <source>
        <dbReference type="ARBA" id="ARBA00006139"/>
    </source>
</evidence>